<dbReference type="CDD" id="cd07197">
    <property type="entry name" value="nitrilase"/>
    <property type="match status" value="1"/>
</dbReference>
<dbReference type="Proteomes" id="UP000016860">
    <property type="component" value="Unassembled WGS sequence"/>
</dbReference>
<name>U4R3N0_9FIRM</name>
<dbReference type="Gene3D" id="3.60.110.10">
    <property type="entry name" value="Carbon-nitrogen hydrolase"/>
    <property type="match status" value="2"/>
</dbReference>
<gene>
    <name evidence="4" type="ORF">L323_06400</name>
</gene>
<comment type="caution">
    <text evidence="4">The sequence shown here is derived from an EMBL/GenBank/DDBJ whole genome shotgun (WGS) entry which is preliminary data.</text>
</comment>
<dbReference type="SUPFAM" id="SSF56317">
    <property type="entry name" value="Carbon-nitrogen hydrolase"/>
    <property type="match status" value="2"/>
</dbReference>
<dbReference type="InterPro" id="IPR036526">
    <property type="entry name" value="C-N_Hydrolase_sf"/>
</dbReference>
<dbReference type="GO" id="GO:0016811">
    <property type="term" value="F:hydrolase activity, acting on carbon-nitrogen (but not peptide) bonds, in linear amides"/>
    <property type="evidence" value="ECO:0007669"/>
    <property type="project" value="TreeGrafter"/>
</dbReference>
<proteinExistence type="predicted"/>
<dbReference type="RefSeq" id="WP_020814850.1">
    <property type="nucleotide sequence ID" value="NZ_ATAY01000022.1"/>
</dbReference>
<dbReference type="InterPro" id="IPR003010">
    <property type="entry name" value="C-N_Hydrolase"/>
</dbReference>
<dbReference type="PANTHER" id="PTHR43674">
    <property type="entry name" value="NITRILASE C965.09-RELATED"/>
    <property type="match status" value="1"/>
</dbReference>
<dbReference type="PATRIC" id="fig|1330534.3.peg.1274"/>
<evidence type="ECO:0000313" key="4">
    <source>
        <dbReference type="EMBL" id="EPR13008.1"/>
    </source>
</evidence>
<sequence length="598" mass="66057">MKNVRRLLSIILILLIILAPTIASANSNDFTVKSKVALLHFNPELGNVESNVNKHKELTHEALENGANIVVTPEFSTTGYCITKQQSLDGLGFRYPYPELDEIRDLAIAYKAYVIIAIVEISSDSKVYNTVVTFGPQGLIRTQDKRSIPLWHESGKIPFDVIPTPYGDLGTLICADTYSPDWTRILALKGADIILTPANWWGRDNQEQTWQIRAKENGVWLLVANRWGYEYDTQYGYECYMNDAPSVAINPDGNILQLHRAEDDLEPKDTILYQDVTVPKYRIGTKTNLTYSVMERAPSAYTGIDSGYYGKNAGYPQVPGLPAPGDIKIASLAYKPSFSGQKNISTIQGLWAQKTADVVVLPGLGVTNEPINSGNTGWNTASPWSALQNFVESNSISLLVTTVNERTGNDFHQSLLLIEPGKAPRLIPQIHDGLNFKGSGNSPVVLDLLSARIGILTGHDALFPETVTSLAKSGIDLLIISSTAGTGINYNNILNINYLWDINSLKTLWKVRTNETFHLAASDWTGNGMLIKNSGYIEDLKETTDTNPVEVMTVNTGSVRYKYLNDYYQYDISTLTAPNTNLENNILPLIPSCKSVTP</sequence>
<dbReference type="STRING" id="1330534.L323_06400"/>
<dbReference type="PANTHER" id="PTHR43674:SF16">
    <property type="entry name" value="CARBON-NITROGEN FAMILY, PUTATIVE (AFU_ORTHOLOGUE AFUA_5G02350)-RELATED"/>
    <property type="match status" value="1"/>
</dbReference>
<dbReference type="InterPro" id="IPR050345">
    <property type="entry name" value="Aliph_Amidase/BUP"/>
</dbReference>
<dbReference type="PROSITE" id="PS50263">
    <property type="entry name" value="CN_HYDROLASE"/>
    <property type="match status" value="1"/>
</dbReference>
<dbReference type="OrthoDB" id="9811121at2"/>
<protein>
    <recommendedName>
        <fullName evidence="3">CN hydrolase domain-containing protein</fullName>
    </recommendedName>
</protein>
<keyword evidence="2" id="KW-0732">Signal</keyword>
<reference evidence="4 5" key="1">
    <citation type="journal article" date="2013" name="Genome Announc.">
        <title>Draft Genome Sequence of the Cellulolytic Bacterium Clostridium papyrosolvens C7 (ATCC 700395).</title>
        <authorList>
            <person name="Zepeda V."/>
            <person name="Dassa B."/>
            <person name="Borovok I."/>
            <person name="Lamed R."/>
            <person name="Bayer E.A."/>
            <person name="Cate J.H."/>
        </authorList>
    </citation>
    <scope>NUCLEOTIDE SEQUENCE [LARGE SCALE GENOMIC DNA]</scope>
    <source>
        <strain evidence="4 5">C7</strain>
    </source>
</reference>
<dbReference type="EMBL" id="ATAY01000022">
    <property type="protein sequence ID" value="EPR13008.1"/>
    <property type="molecule type" value="Genomic_DNA"/>
</dbReference>
<evidence type="ECO:0000256" key="1">
    <source>
        <dbReference type="ARBA" id="ARBA00022801"/>
    </source>
</evidence>
<accession>U4R3N0</accession>
<feature type="domain" description="CN hydrolase" evidence="3">
    <location>
        <begin position="34"/>
        <end position="278"/>
    </location>
</feature>
<evidence type="ECO:0000256" key="2">
    <source>
        <dbReference type="SAM" id="SignalP"/>
    </source>
</evidence>
<evidence type="ECO:0000313" key="5">
    <source>
        <dbReference type="Proteomes" id="UP000016860"/>
    </source>
</evidence>
<dbReference type="AlphaFoldDB" id="U4R3N0"/>
<organism evidence="4 5">
    <name type="scientific">Ruminiclostridium papyrosolvens C7</name>
    <dbReference type="NCBI Taxonomy" id="1330534"/>
    <lineage>
        <taxon>Bacteria</taxon>
        <taxon>Bacillati</taxon>
        <taxon>Bacillota</taxon>
        <taxon>Clostridia</taxon>
        <taxon>Eubacteriales</taxon>
        <taxon>Oscillospiraceae</taxon>
        <taxon>Ruminiclostridium</taxon>
    </lineage>
</organism>
<dbReference type="Pfam" id="PF00795">
    <property type="entry name" value="CN_hydrolase"/>
    <property type="match status" value="1"/>
</dbReference>
<evidence type="ECO:0000259" key="3">
    <source>
        <dbReference type="PROSITE" id="PS50263"/>
    </source>
</evidence>
<feature type="chain" id="PRO_5004654293" description="CN hydrolase domain-containing protein" evidence="2">
    <location>
        <begin position="26"/>
        <end position="598"/>
    </location>
</feature>
<feature type="signal peptide" evidence="2">
    <location>
        <begin position="1"/>
        <end position="25"/>
    </location>
</feature>
<keyword evidence="1" id="KW-0378">Hydrolase</keyword>